<dbReference type="AlphaFoldDB" id="A0A2M9ZBB5"/>
<evidence type="ECO:0000259" key="4">
    <source>
        <dbReference type="PROSITE" id="PS52002"/>
    </source>
</evidence>
<proteinExistence type="inferred from homology"/>
<dbReference type="Pfam" id="PF17209">
    <property type="entry name" value="Hfq"/>
    <property type="match status" value="1"/>
</dbReference>
<dbReference type="EMBL" id="NPDT01000004">
    <property type="protein sequence ID" value="PJZ65708.1"/>
    <property type="molecule type" value="Genomic_DNA"/>
</dbReference>
<comment type="subunit">
    <text evidence="3">Homohexamer.</text>
</comment>
<dbReference type="InterPro" id="IPR047575">
    <property type="entry name" value="Sm"/>
</dbReference>
<dbReference type="InterPro" id="IPR005001">
    <property type="entry name" value="Hfq"/>
</dbReference>
<dbReference type="NCBIfam" id="NF001602">
    <property type="entry name" value="PRK00395.1"/>
    <property type="match status" value="1"/>
</dbReference>
<evidence type="ECO:0000313" key="8">
    <source>
        <dbReference type="Proteomes" id="UP001580391"/>
    </source>
</evidence>
<evidence type="ECO:0000313" key="7">
    <source>
        <dbReference type="Proteomes" id="UP000231912"/>
    </source>
</evidence>
<evidence type="ECO:0000256" key="2">
    <source>
        <dbReference type="ARBA" id="ARBA00023016"/>
    </source>
</evidence>
<dbReference type="SUPFAM" id="SSF50182">
    <property type="entry name" value="Sm-like ribonucleoproteins"/>
    <property type="match status" value="1"/>
</dbReference>
<dbReference type="PROSITE" id="PS52002">
    <property type="entry name" value="SM"/>
    <property type="match status" value="1"/>
</dbReference>
<dbReference type="InterPro" id="IPR010920">
    <property type="entry name" value="LSM_dom_sf"/>
</dbReference>
<feature type="domain" description="Sm" evidence="4">
    <location>
        <begin position="9"/>
        <end position="69"/>
    </location>
</feature>
<protein>
    <recommendedName>
        <fullName evidence="3">RNA-binding protein Hfq</fullName>
    </recommendedName>
</protein>
<dbReference type="PANTHER" id="PTHR34772">
    <property type="entry name" value="RNA-BINDING PROTEIN HFQ"/>
    <property type="match status" value="1"/>
</dbReference>
<sequence>MSAKNNIQDQLLNTARKEKLELTIYLLNGVPLKGKVVSFDNFTIVLEQENKQSLVYKHAISTIIPSKVIKLYTEEAAKEAPSA</sequence>
<dbReference type="CDD" id="cd01716">
    <property type="entry name" value="Hfq"/>
    <property type="match status" value="1"/>
</dbReference>
<reference evidence="5 8" key="2">
    <citation type="submission" date="2024-09" db="EMBL/GenBank/DDBJ databases">
        <title>Taxonomic and Genotyping Characterization of Leptospira Strains isolated from Multiple Sources in Colombia highlights the importance of intermediate species.</title>
        <authorList>
            <person name="Torres Higuera L."/>
            <person name="Rojas Tapias D."/>
            <person name="Jimenez Velasquez S."/>
            <person name="Renjifo Ibanez C."/>
        </authorList>
    </citation>
    <scope>NUCLEOTIDE SEQUENCE [LARGE SCALE GENOMIC DNA]</scope>
    <source>
        <strain evidence="5 8">Lep080</strain>
    </source>
</reference>
<comment type="caution">
    <text evidence="6">The sequence shown here is derived from an EMBL/GenBank/DDBJ whole genome shotgun (WGS) entry which is preliminary data.</text>
</comment>
<dbReference type="FunFam" id="2.30.30.100:FF:000046">
    <property type="entry name" value="RNA-binding protein Hfq"/>
    <property type="match status" value="1"/>
</dbReference>
<dbReference type="GO" id="GO:0045974">
    <property type="term" value="P:regulation of translation, ncRNA-mediated"/>
    <property type="evidence" value="ECO:0007669"/>
    <property type="project" value="TreeGrafter"/>
</dbReference>
<comment type="similarity">
    <text evidence="3">Belongs to the Hfq family.</text>
</comment>
<organism evidence="6 7">
    <name type="scientific">Leptospira wolffii</name>
    <dbReference type="NCBI Taxonomy" id="409998"/>
    <lineage>
        <taxon>Bacteria</taxon>
        <taxon>Pseudomonadati</taxon>
        <taxon>Spirochaetota</taxon>
        <taxon>Spirochaetia</taxon>
        <taxon>Leptospirales</taxon>
        <taxon>Leptospiraceae</taxon>
        <taxon>Leptospira</taxon>
    </lineage>
</organism>
<evidence type="ECO:0000313" key="5">
    <source>
        <dbReference type="EMBL" id="MFB5736560.1"/>
    </source>
</evidence>
<accession>A0A2M9ZBB5</accession>
<dbReference type="Proteomes" id="UP000231912">
    <property type="component" value="Unassembled WGS sequence"/>
</dbReference>
<evidence type="ECO:0000313" key="6">
    <source>
        <dbReference type="EMBL" id="PJZ65708.1"/>
    </source>
</evidence>
<dbReference type="GO" id="GO:0043487">
    <property type="term" value="P:regulation of RNA stability"/>
    <property type="evidence" value="ECO:0007669"/>
    <property type="project" value="TreeGrafter"/>
</dbReference>
<dbReference type="GO" id="GO:0003723">
    <property type="term" value="F:RNA binding"/>
    <property type="evidence" value="ECO:0007669"/>
    <property type="project" value="UniProtKB-UniRule"/>
</dbReference>
<name>A0A2M9ZBB5_9LEPT</name>
<dbReference type="GO" id="GO:0005829">
    <property type="term" value="C:cytosol"/>
    <property type="evidence" value="ECO:0007669"/>
    <property type="project" value="TreeGrafter"/>
</dbReference>
<dbReference type="Gene3D" id="2.30.30.100">
    <property type="match status" value="1"/>
</dbReference>
<gene>
    <name evidence="3 6" type="primary">hfq</name>
    <name evidence="5" type="ORF">ACE5IX_08585</name>
    <name evidence="6" type="ORF">CH371_12350</name>
</gene>
<dbReference type="Proteomes" id="UP001580391">
    <property type="component" value="Unassembled WGS sequence"/>
</dbReference>
<keyword evidence="2 3" id="KW-0346">Stress response</keyword>
<dbReference type="PANTHER" id="PTHR34772:SF1">
    <property type="entry name" value="RNA-BINDING PROTEIN HFQ"/>
    <property type="match status" value="1"/>
</dbReference>
<keyword evidence="8" id="KW-1185">Reference proteome</keyword>
<dbReference type="HAMAP" id="MF_00436">
    <property type="entry name" value="Hfq"/>
    <property type="match status" value="1"/>
</dbReference>
<reference evidence="6 7" key="1">
    <citation type="submission" date="2017-07" db="EMBL/GenBank/DDBJ databases">
        <title>Leptospira spp. isolated from tropical soils.</title>
        <authorList>
            <person name="Thibeaux R."/>
            <person name="Iraola G."/>
            <person name="Ferres I."/>
            <person name="Bierque E."/>
            <person name="Girault D."/>
            <person name="Soupe-Gilbert M.-E."/>
            <person name="Picardeau M."/>
            <person name="Goarant C."/>
        </authorList>
    </citation>
    <scope>NUCLEOTIDE SEQUENCE [LARGE SCALE GENOMIC DNA]</scope>
    <source>
        <strain evidence="6 7">FH2-C-A2</strain>
    </source>
</reference>
<evidence type="ECO:0000256" key="3">
    <source>
        <dbReference type="HAMAP-Rule" id="MF_00436"/>
    </source>
</evidence>
<dbReference type="GO" id="GO:0006355">
    <property type="term" value="P:regulation of DNA-templated transcription"/>
    <property type="evidence" value="ECO:0007669"/>
    <property type="project" value="InterPro"/>
</dbReference>
<comment type="function">
    <text evidence="3">RNA chaperone that binds small regulatory RNA (sRNAs) and mRNAs to facilitate mRNA translational regulation in response to envelope stress, environmental stress and changes in metabolite concentrations. Also binds with high specificity to tRNAs.</text>
</comment>
<evidence type="ECO:0000256" key="1">
    <source>
        <dbReference type="ARBA" id="ARBA00022884"/>
    </source>
</evidence>
<dbReference type="EMBL" id="JBHILJ010000003">
    <property type="protein sequence ID" value="MFB5736560.1"/>
    <property type="molecule type" value="Genomic_DNA"/>
</dbReference>
<keyword evidence="1 3" id="KW-0694">RNA-binding</keyword>
<dbReference type="RefSeq" id="WP_008592014.1">
    <property type="nucleotide sequence ID" value="NZ_JBHILI010000004.1"/>
</dbReference>
<dbReference type="NCBIfam" id="TIGR02383">
    <property type="entry name" value="Hfq"/>
    <property type="match status" value="1"/>
</dbReference>